<dbReference type="GO" id="GO:0045893">
    <property type="term" value="P:positive regulation of DNA-templated transcription"/>
    <property type="evidence" value="ECO:0007669"/>
    <property type="project" value="TreeGrafter"/>
</dbReference>
<dbReference type="AlphaFoldDB" id="A0AAN9HVH5"/>
<evidence type="ECO:0000256" key="1">
    <source>
        <dbReference type="SAM" id="MobiDB-lite"/>
    </source>
</evidence>
<dbReference type="GO" id="GO:0009416">
    <property type="term" value="P:response to light stimulus"/>
    <property type="evidence" value="ECO:0007669"/>
    <property type="project" value="TreeGrafter"/>
</dbReference>
<dbReference type="PANTHER" id="PTHR31008:SF4">
    <property type="entry name" value="COP1-INTERACTING PROTEIN 7"/>
    <property type="match status" value="1"/>
</dbReference>
<comment type="caution">
    <text evidence="2">The sequence shown here is derived from an EMBL/GenBank/DDBJ whole genome shotgun (WGS) entry which is preliminary data.</text>
</comment>
<gene>
    <name evidence="2" type="ORF">RIF29_28960</name>
</gene>
<feature type="region of interest" description="Disordered" evidence="1">
    <location>
        <begin position="18"/>
        <end position="43"/>
    </location>
</feature>
<protein>
    <submittedName>
        <fullName evidence="2">Uncharacterized protein</fullName>
    </submittedName>
</protein>
<accession>A0AAN9HVH5</accession>
<keyword evidence="3" id="KW-1185">Reference proteome</keyword>
<dbReference type="Proteomes" id="UP001372338">
    <property type="component" value="Unassembled WGS sequence"/>
</dbReference>
<dbReference type="EMBL" id="JAYWIO010000006">
    <property type="protein sequence ID" value="KAK7255547.1"/>
    <property type="molecule type" value="Genomic_DNA"/>
</dbReference>
<sequence>MSIKFANSVSRGHVSYADERFKKSSSSSKLKNELAGTNQDGYEENSRVRLQRVLDNRKAMLCKEQAMAYACALVAGFYPKSVDDLICFADAFGASRLREACINFLELCKQISECY</sequence>
<name>A0AAN9HVH5_CROPI</name>
<organism evidence="2 3">
    <name type="scientific">Crotalaria pallida</name>
    <name type="common">Smooth rattlebox</name>
    <name type="synonym">Crotalaria striata</name>
    <dbReference type="NCBI Taxonomy" id="3830"/>
    <lineage>
        <taxon>Eukaryota</taxon>
        <taxon>Viridiplantae</taxon>
        <taxon>Streptophyta</taxon>
        <taxon>Embryophyta</taxon>
        <taxon>Tracheophyta</taxon>
        <taxon>Spermatophyta</taxon>
        <taxon>Magnoliopsida</taxon>
        <taxon>eudicotyledons</taxon>
        <taxon>Gunneridae</taxon>
        <taxon>Pentapetalae</taxon>
        <taxon>rosids</taxon>
        <taxon>fabids</taxon>
        <taxon>Fabales</taxon>
        <taxon>Fabaceae</taxon>
        <taxon>Papilionoideae</taxon>
        <taxon>50 kb inversion clade</taxon>
        <taxon>genistoids sensu lato</taxon>
        <taxon>core genistoids</taxon>
        <taxon>Crotalarieae</taxon>
        <taxon>Crotalaria</taxon>
    </lineage>
</organism>
<reference evidence="2 3" key="1">
    <citation type="submission" date="2024-01" db="EMBL/GenBank/DDBJ databases">
        <title>The genomes of 5 underutilized Papilionoideae crops provide insights into root nodulation and disease resistanc.</title>
        <authorList>
            <person name="Yuan L."/>
        </authorList>
    </citation>
    <scope>NUCLEOTIDE SEQUENCE [LARGE SCALE GENOMIC DNA]</scope>
    <source>
        <strain evidence="2">ZHUSHIDOU_FW_LH</strain>
        <tissue evidence="2">Leaf</tissue>
    </source>
</reference>
<evidence type="ECO:0000313" key="2">
    <source>
        <dbReference type="EMBL" id="KAK7255547.1"/>
    </source>
</evidence>
<proteinExistence type="predicted"/>
<evidence type="ECO:0000313" key="3">
    <source>
        <dbReference type="Proteomes" id="UP001372338"/>
    </source>
</evidence>
<dbReference type="PANTHER" id="PTHR31008">
    <property type="entry name" value="COP1-INTERACTING PROTEIN-RELATED"/>
    <property type="match status" value="1"/>
</dbReference>